<protein>
    <recommendedName>
        <fullName evidence="4">Protein snakeskin</fullName>
    </recommendedName>
</protein>
<sequence length="135" mass="14848">MHSVYVNKKISVPIPNLLFFLQAIAVCCLGLHYKSRTNDFNADSLSVTAFGGYIIILIGGFAGYLMSTPINRRIDIFFSLVGCAIFVAAGALNIQIFQDYGKSEWRDFGLAKASLAIINGALFLLDSLLTWRGDF</sequence>
<gene>
    <name evidence="2" type="ORF">NQ315_003789</name>
</gene>
<dbReference type="AlphaFoldDB" id="A0AAV8VDW6"/>
<evidence type="ECO:0000256" key="1">
    <source>
        <dbReference type="SAM" id="Phobius"/>
    </source>
</evidence>
<accession>A0AAV8VDW6</accession>
<dbReference type="PANTHER" id="PTHR36692:SF2">
    <property type="entry name" value="GEO12064P1"/>
    <property type="match status" value="1"/>
</dbReference>
<dbReference type="InterPro" id="IPR038976">
    <property type="entry name" value="Ssk"/>
</dbReference>
<keyword evidence="3" id="KW-1185">Reference proteome</keyword>
<reference evidence="2 3" key="1">
    <citation type="journal article" date="2023" name="Insect Mol. Biol.">
        <title>Genome sequencing provides insights into the evolution of gene families encoding plant cell wall-degrading enzymes in longhorned beetles.</title>
        <authorList>
            <person name="Shin N.R."/>
            <person name="Okamura Y."/>
            <person name="Kirsch R."/>
            <person name="Pauchet Y."/>
        </authorList>
    </citation>
    <scope>NUCLEOTIDE SEQUENCE [LARGE SCALE GENOMIC DNA]</scope>
    <source>
        <strain evidence="2">EAD_L_NR</strain>
    </source>
</reference>
<name>A0AAV8VDW6_9CUCU</name>
<feature type="transmembrane region" description="Helical" evidence="1">
    <location>
        <begin position="109"/>
        <end position="129"/>
    </location>
</feature>
<organism evidence="2 3">
    <name type="scientific">Exocentrus adspersus</name>
    <dbReference type="NCBI Taxonomy" id="1586481"/>
    <lineage>
        <taxon>Eukaryota</taxon>
        <taxon>Metazoa</taxon>
        <taxon>Ecdysozoa</taxon>
        <taxon>Arthropoda</taxon>
        <taxon>Hexapoda</taxon>
        <taxon>Insecta</taxon>
        <taxon>Pterygota</taxon>
        <taxon>Neoptera</taxon>
        <taxon>Endopterygota</taxon>
        <taxon>Coleoptera</taxon>
        <taxon>Polyphaga</taxon>
        <taxon>Cucujiformia</taxon>
        <taxon>Chrysomeloidea</taxon>
        <taxon>Cerambycidae</taxon>
        <taxon>Lamiinae</taxon>
        <taxon>Acanthocinini</taxon>
        <taxon>Exocentrus</taxon>
    </lineage>
</organism>
<dbReference type="PANTHER" id="PTHR36692">
    <property type="entry name" value="PROTEIN SNAKESKIN"/>
    <property type="match status" value="1"/>
</dbReference>
<keyword evidence="1" id="KW-0812">Transmembrane</keyword>
<dbReference type="GO" id="GO:0005886">
    <property type="term" value="C:plasma membrane"/>
    <property type="evidence" value="ECO:0007669"/>
    <property type="project" value="TreeGrafter"/>
</dbReference>
<keyword evidence="1" id="KW-1133">Transmembrane helix</keyword>
<evidence type="ECO:0008006" key="4">
    <source>
        <dbReference type="Google" id="ProtNLM"/>
    </source>
</evidence>
<feature type="transmembrane region" description="Helical" evidence="1">
    <location>
        <begin position="45"/>
        <end position="65"/>
    </location>
</feature>
<keyword evidence="1" id="KW-0472">Membrane</keyword>
<dbReference type="GO" id="GO:0019991">
    <property type="term" value="P:septate junction assembly"/>
    <property type="evidence" value="ECO:0007669"/>
    <property type="project" value="InterPro"/>
</dbReference>
<dbReference type="Proteomes" id="UP001159042">
    <property type="component" value="Unassembled WGS sequence"/>
</dbReference>
<comment type="caution">
    <text evidence="2">The sequence shown here is derived from an EMBL/GenBank/DDBJ whole genome shotgun (WGS) entry which is preliminary data.</text>
</comment>
<feature type="transmembrane region" description="Helical" evidence="1">
    <location>
        <begin position="77"/>
        <end position="97"/>
    </location>
</feature>
<evidence type="ECO:0000313" key="2">
    <source>
        <dbReference type="EMBL" id="KAJ8912185.1"/>
    </source>
</evidence>
<proteinExistence type="predicted"/>
<dbReference type="EMBL" id="JANEYG010000142">
    <property type="protein sequence ID" value="KAJ8912185.1"/>
    <property type="molecule type" value="Genomic_DNA"/>
</dbReference>
<feature type="transmembrane region" description="Helical" evidence="1">
    <location>
        <begin position="12"/>
        <end position="33"/>
    </location>
</feature>
<evidence type="ECO:0000313" key="3">
    <source>
        <dbReference type="Proteomes" id="UP001159042"/>
    </source>
</evidence>